<keyword evidence="3" id="KW-1185">Reference proteome</keyword>
<comment type="caution">
    <text evidence="2">The sequence shown here is derived from an EMBL/GenBank/DDBJ whole genome shotgun (WGS) entry which is preliminary data.</text>
</comment>
<evidence type="ECO:0000313" key="3">
    <source>
        <dbReference type="Proteomes" id="UP000280698"/>
    </source>
</evidence>
<evidence type="ECO:0000256" key="1">
    <source>
        <dbReference type="SAM" id="MobiDB-lite"/>
    </source>
</evidence>
<organism evidence="2 3">
    <name type="scientific">Micromonospora solifontis</name>
    <dbReference type="NCBI Taxonomy" id="2487138"/>
    <lineage>
        <taxon>Bacteria</taxon>
        <taxon>Bacillati</taxon>
        <taxon>Actinomycetota</taxon>
        <taxon>Actinomycetes</taxon>
        <taxon>Micromonosporales</taxon>
        <taxon>Micromonosporaceae</taxon>
        <taxon>Micromonospora</taxon>
    </lineage>
</organism>
<dbReference type="EMBL" id="RJLN01000006">
    <property type="protein sequence ID" value="RNM01040.1"/>
    <property type="molecule type" value="Genomic_DNA"/>
</dbReference>
<sequence>MVVASAPPPDLLDLPAWRGQRSASFRFDLIDGRTGVRRGELTPLRDSSPSLSHDSTSTIPRRLSGVTLGVDDAKRINQLTDRIAPRMVLGDGSEYRLGRYLVSDSSDLVTSAGSTAPLTLLDEMFVVDQELDVGFDAGGQLVDQVAARLVDGLPIGPLVVDATEFTSVAAWSPGTSRANALRDLAASGGYLMPWFDHRGWLRLRRAFDPADEAVTIDLDASRRVIRGSISRGTDLLTAPNRFVVVSNDPGEDAEPVVGVYDVPASAPHSIAQRGFVLPKTVDVQVRSQAQATVYARTLGLQQTVYEVVELSTPVDPRHDAYEVVRWDGVQWLEVAWAMPLAPGGEMRHTLRRAYSETEGGEA</sequence>
<dbReference type="Proteomes" id="UP000280698">
    <property type="component" value="Unassembled WGS sequence"/>
</dbReference>
<feature type="compositionally biased region" description="Low complexity" evidence="1">
    <location>
        <begin position="44"/>
        <end position="58"/>
    </location>
</feature>
<accession>A0ABX9WKU8</accession>
<proteinExistence type="predicted"/>
<evidence type="ECO:0008006" key="4">
    <source>
        <dbReference type="Google" id="ProtNLM"/>
    </source>
</evidence>
<reference evidence="2 3" key="1">
    <citation type="submission" date="2018-11" db="EMBL/GenBank/DDBJ databases">
        <title>Micromonospora sp. PPF5-17, a new actinomycetes isolated from a hot spring soil.</title>
        <authorList>
            <person name="Thawai C."/>
        </authorList>
    </citation>
    <scope>NUCLEOTIDE SEQUENCE [LARGE SCALE GENOMIC DNA]</scope>
    <source>
        <strain evidence="2 3">PPF5-17</strain>
    </source>
</reference>
<protein>
    <recommendedName>
        <fullName evidence="4">Phage tail protein</fullName>
    </recommendedName>
</protein>
<name>A0ABX9WKU8_9ACTN</name>
<evidence type="ECO:0000313" key="2">
    <source>
        <dbReference type="EMBL" id="RNM01040.1"/>
    </source>
</evidence>
<gene>
    <name evidence="2" type="ORF">EFE23_03950</name>
</gene>
<feature type="region of interest" description="Disordered" evidence="1">
    <location>
        <begin position="39"/>
        <end position="58"/>
    </location>
</feature>